<evidence type="ECO:0000313" key="4">
    <source>
        <dbReference type="Proteomes" id="UP000436088"/>
    </source>
</evidence>
<keyword evidence="1" id="KW-0927">Auxin signaling pathway</keyword>
<comment type="subunit">
    <text evidence="1">Homodimers and heterodimers.</text>
</comment>
<proteinExistence type="inferred from homology"/>
<evidence type="ECO:0000313" key="3">
    <source>
        <dbReference type="EMBL" id="KAE8659960.1"/>
    </source>
</evidence>
<name>A0A6A2WX29_HIBSY</name>
<reference evidence="3" key="1">
    <citation type="submission" date="2019-09" db="EMBL/GenBank/DDBJ databases">
        <title>Draft genome information of white flower Hibiscus syriacus.</title>
        <authorList>
            <person name="Kim Y.-M."/>
        </authorList>
    </citation>
    <scope>NUCLEOTIDE SEQUENCE [LARGE SCALE GENOMIC DNA]</scope>
    <source>
        <strain evidence="3">YM2019G1</strain>
    </source>
</reference>
<feature type="domain" description="AUX/IAA" evidence="2">
    <location>
        <begin position="42"/>
        <end position="106"/>
    </location>
</feature>
<dbReference type="AlphaFoldDB" id="A0A6A2WX29"/>
<evidence type="ECO:0000256" key="1">
    <source>
        <dbReference type="RuleBase" id="RU004549"/>
    </source>
</evidence>
<keyword evidence="4" id="KW-1185">Reference proteome</keyword>
<dbReference type="Proteomes" id="UP000436088">
    <property type="component" value="Unassembled WGS sequence"/>
</dbReference>
<dbReference type="EMBL" id="VEPZ02001734">
    <property type="protein sequence ID" value="KAE8659960.1"/>
    <property type="molecule type" value="Genomic_DNA"/>
</dbReference>
<keyword evidence="1" id="KW-0678">Repressor</keyword>
<comment type="similarity">
    <text evidence="1">Belongs to the Aux/IAA family.</text>
</comment>
<protein>
    <recommendedName>
        <fullName evidence="1">Auxin-responsive protein</fullName>
    </recommendedName>
</protein>
<comment type="caution">
    <text evidence="3">The sequence shown here is derived from an EMBL/GenBank/DDBJ whole genome shotgun (WGS) entry which is preliminary data.</text>
</comment>
<dbReference type="InterPro" id="IPR003311">
    <property type="entry name" value="AUX_IAA"/>
</dbReference>
<dbReference type="InterPro" id="IPR033389">
    <property type="entry name" value="AUX/IAA_dom"/>
</dbReference>
<evidence type="ECO:0000259" key="2">
    <source>
        <dbReference type="Pfam" id="PF02309"/>
    </source>
</evidence>
<dbReference type="PANTHER" id="PTHR31734">
    <property type="entry name" value="AUXIN-RESPONSIVE PROTEIN IAA17"/>
    <property type="match status" value="1"/>
</dbReference>
<accession>A0A6A2WX29</accession>
<dbReference type="GO" id="GO:0005634">
    <property type="term" value="C:nucleus"/>
    <property type="evidence" value="ECO:0007669"/>
    <property type="project" value="UniProtKB-SubCell"/>
</dbReference>
<keyword evidence="1" id="KW-0805">Transcription regulation</keyword>
<organism evidence="3 4">
    <name type="scientific">Hibiscus syriacus</name>
    <name type="common">Rose of Sharon</name>
    <dbReference type="NCBI Taxonomy" id="106335"/>
    <lineage>
        <taxon>Eukaryota</taxon>
        <taxon>Viridiplantae</taxon>
        <taxon>Streptophyta</taxon>
        <taxon>Embryophyta</taxon>
        <taxon>Tracheophyta</taxon>
        <taxon>Spermatophyta</taxon>
        <taxon>Magnoliopsida</taxon>
        <taxon>eudicotyledons</taxon>
        <taxon>Gunneridae</taxon>
        <taxon>Pentapetalae</taxon>
        <taxon>rosids</taxon>
        <taxon>malvids</taxon>
        <taxon>Malvales</taxon>
        <taxon>Malvaceae</taxon>
        <taxon>Malvoideae</taxon>
        <taxon>Hibiscus</taxon>
    </lineage>
</organism>
<keyword evidence="1" id="KW-0804">Transcription</keyword>
<dbReference type="GO" id="GO:0006355">
    <property type="term" value="P:regulation of DNA-templated transcription"/>
    <property type="evidence" value="ECO:0007669"/>
    <property type="project" value="InterPro"/>
</dbReference>
<dbReference type="PANTHER" id="PTHR31734:SF247">
    <property type="entry name" value="AUXIN-RESPONSIVE PROTEIN"/>
    <property type="match status" value="1"/>
</dbReference>
<dbReference type="Gene3D" id="3.10.20.90">
    <property type="entry name" value="Phosphatidylinositol 3-kinase Catalytic Subunit, Chain A, domain 1"/>
    <property type="match status" value="1"/>
</dbReference>
<comment type="subcellular location">
    <subcellularLocation>
        <location evidence="1">Nucleus</location>
    </subcellularLocation>
</comment>
<dbReference type="GO" id="GO:0009734">
    <property type="term" value="P:auxin-activated signaling pathway"/>
    <property type="evidence" value="ECO:0007669"/>
    <property type="project" value="UniProtKB-UniRule"/>
</dbReference>
<dbReference type="Pfam" id="PF02309">
    <property type="entry name" value="AUX_IAA"/>
    <property type="match status" value="1"/>
</dbReference>
<sequence>MMFEKDLNLDATELRLGLPGTLEESETQASTTIRISNKRALPEMNEDSRTPTKAQVVGWPPIRSYRKNNLPTTKIEAETIGIYVKVSMDGAAYLRKIDLKIYKDTQNCLRPWKTCSNLKLVNIQKGKDTMDQNLCLRMKIKMVIACWFEMYHGRCSLILAKD</sequence>
<gene>
    <name evidence="3" type="ORF">F3Y22_tig00116959pilonHSYRG00092</name>
</gene>
<comment type="function">
    <text evidence="1">Aux/IAA proteins are short-lived transcriptional factors that function as repressors of early auxin response genes at low auxin concentrations.</text>
</comment>
<keyword evidence="1" id="KW-0539">Nucleus</keyword>